<dbReference type="EMBL" id="JAJAQI010000006">
    <property type="protein sequence ID" value="MCB4821302.1"/>
    <property type="molecule type" value="Genomic_DNA"/>
</dbReference>
<evidence type="ECO:0000313" key="3">
    <source>
        <dbReference type="Proteomes" id="UP001139311"/>
    </source>
</evidence>
<gene>
    <name evidence="2" type="ORF">LHA35_06100</name>
</gene>
<evidence type="ECO:0000313" key="2">
    <source>
        <dbReference type="EMBL" id="MCB4821302.1"/>
    </source>
</evidence>
<dbReference type="InterPro" id="IPR019554">
    <property type="entry name" value="Soluble_ligand-bd"/>
</dbReference>
<dbReference type="Pfam" id="PF10531">
    <property type="entry name" value="SLBB"/>
    <property type="match status" value="2"/>
</dbReference>
<protein>
    <submittedName>
        <fullName evidence="2">Capsule biosynthesis GfcC family protein</fullName>
    </submittedName>
</protein>
<sequence length="316" mass="33595">MRCGCYIRPDLSTVELAREPAEQTATLPLSRTLLDLRSRNFAAVRLSPRDAVRLPRGFGDRDTGPVTLIGEFLRPGVYDIRRGERLSEVIARAGGLTPQAYPYGAVFSRESVRLRQQEGFQRTARELEQGLMQVAAGQAVAGMRGSTDLSGAIQAGQALANSLRQARAAGRMVVEANPVVLAGRPDLDVLMEPGDLVAMPKRPNEVTVVGAVLNPGSLQFATGWKAGDYVRGAGGEQRFADGRRAFVVLPNGQSAPAGLGAWQSGGPPIPPGSTVVVPQDPSPYETWGFLRDVTQVLSQVALSSAALAVIVRSSGR</sequence>
<organism evidence="2 3">
    <name type="scientific">Roseicella aerolata</name>
    <dbReference type="NCBI Taxonomy" id="2883479"/>
    <lineage>
        <taxon>Bacteria</taxon>
        <taxon>Pseudomonadati</taxon>
        <taxon>Pseudomonadota</taxon>
        <taxon>Alphaproteobacteria</taxon>
        <taxon>Acetobacterales</taxon>
        <taxon>Roseomonadaceae</taxon>
        <taxon>Roseicella</taxon>
    </lineage>
</organism>
<feature type="domain" description="Soluble ligand binding" evidence="1">
    <location>
        <begin position="66"/>
        <end position="101"/>
    </location>
</feature>
<keyword evidence="3" id="KW-1185">Reference proteome</keyword>
<name>A0A9X1LAD9_9PROT</name>
<dbReference type="Gene3D" id="3.10.560.10">
    <property type="entry name" value="Outer membrane lipoprotein wza domain like"/>
    <property type="match status" value="2"/>
</dbReference>
<feature type="domain" description="Soluble ligand binding" evidence="1">
    <location>
        <begin position="206"/>
        <end position="252"/>
    </location>
</feature>
<dbReference type="PANTHER" id="PTHR33619:SF3">
    <property type="entry name" value="POLYSACCHARIDE EXPORT PROTEIN GFCE-RELATED"/>
    <property type="match status" value="1"/>
</dbReference>
<dbReference type="AlphaFoldDB" id="A0A9X1LAD9"/>
<accession>A0A9X1LAD9</accession>
<comment type="caution">
    <text evidence="2">The sequence shown here is derived from an EMBL/GenBank/DDBJ whole genome shotgun (WGS) entry which is preliminary data.</text>
</comment>
<dbReference type="PANTHER" id="PTHR33619">
    <property type="entry name" value="POLYSACCHARIDE EXPORT PROTEIN GFCE-RELATED"/>
    <property type="match status" value="1"/>
</dbReference>
<evidence type="ECO:0000259" key="1">
    <source>
        <dbReference type="Pfam" id="PF10531"/>
    </source>
</evidence>
<reference evidence="2" key="1">
    <citation type="submission" date="2021-10" db="EMBL/GenBank/DDBJ databases">
        <title>Roseicella aerolatum sp. nov., isolated from aerosols of e-waste dismantling site.</title>
        <authorList>
            <person name="Qin T."/>
        </authorList>
    </citation>
    <scope>NUCLEOTIDE SEQUENCE</scope>
    <source>
        <strain evidence="2">GB24</strain>
    </source>
</reference>
<dbReference type="Proteomes" id="UP001139311">
    <property type="component" value="Unassembled WGS sequence"/>
</dbReference>
<dbReference type="InterPro" id="IPR049712">
    <property type="entry name" value="Poly_export"/>
</dbReference>
<dbReference type="RefSeq" id="WP_226605832.1">
    <property type="nucleotide sequence ID" value="NZ_JAJAQI010000006.1"/>
</dbReference>
<proteinExistence type="predicted"/>
<dbReference type="GO" id="GO:0015159">
    <property type="term" value="F:polysaccharide transmembrane transporter activity"/>
    <property type="evidence" value="ECO:0007669"/>
    <property type="project" value="InterPro"/>
</dbReference>